<organism evidence="7 8">
    <name type="scientific">Bythopirellula goksoeyrii</name>
    <dbReference type="NCBI Taxonomy" id="1400387"/>
    <lineage>
        <taxon>Bacteria</taxon>
        <taxon>Pseudomonadati</taxon>
        <taxon>Planctomycetota</taxon>
        <taxon>Planctomycetia</taxon>
        <taxon>Pirellulales</taxon>
        <taxon>Lacipirellulaceae</taxon>
        <taxon>Bythopirellula</taxon>
    </lineage>
</organism>
<feature type="domain" description="Phosphatidylglycerol lysyltransferase C-terminal" evidence="6">
    <location>
        <begin position="26"/>
        <end position="313"/>
    </location>
</feature>
<dbReference type="InterPro" id="IPR024320">
    <property type="entry name" value="LPG_synthase_C"/>
</dbReference>
<evidence type="ECO:0000256" key="4">
    <source>
        <dbReference type="ARBA" id="ARBA00022989"/>
    </source>
</evidence>
<accession>A0A5B9QKS3</accession>
<evidence type="ECO:0000256" key="3">
    <source>
        <dbReference type="ARBA" id="ARBA00022692"/>
    </source>
</evidence>
<dbReference type="EC" id="2.3.2.3" evidence="7"/>
<dbReference type="PANTHER" id="PTHR34697">
    <property type="entry name" value="PHOSPHATIDYLGLYCEROL LYSYLTRANSFERASE"/>
    <property type="match status" value="1"/>
</dbReference>
<keyword evidence="3" id="KW-0812">Transmembrane</keyword>
<evidence type="ECO:0000313" key="7">
    <source>
        <dbReference type="EMBL" id="QEG37636.1"/>
    </source>
</evidence>
<keyword evidence="2" id="KW-1003">Cell membrane</keyword>
<evidence type="ECO:0000259" key="6">
    <source>
        <dbReference type="Pfam" id="PF09924"/>
    </source>
</evidence>
<dbReference type="GO" id="GO:0050071">
    <property type="term" value="F:phosphatidylglycerol lysyltransferase activity"/>
    <property type="evidence" value="ECO:0007669"/>
    <property type="project" value="UniProtKB-EC"/>
</dbReference>
<keyword evidence="7" id="KW-0808">Transferase</keyword>
<protein>
    <submittedName>
        <fullName evidence="7">Phosphatidylglycerol lysyltransferase</fullName>
        <ecNumber evidence="7">2.3.2.3</ecNumber>
    </submittedName>
</protein>
<comment type="subcellular location">
    <subcellularLocation>
        <location evidence="1">Cell membrane</location>
        <topology evidence="1">Multi-pass membrane protein</topology>
    </subcellularLocation>
</comment>
<gene>
    <name evidence="7" type="primary">mprF</name>
    <name evidence="7" type="ORF">Pr1d_49820</name>
</gene>
<dbReference type="RefSeq" id="WP_148075839.1">
    <property type="nucleotide sequence ID" value="NZ_CP042913.1"/>
</dbReference>
<proteinExistence type="predicted"/>
<dbReference type="InterPro" id="IPR051211">
    <property type="entry name" value="PG_lysyltransferase"/>
</dbReference>
<dbReference type="OrthoDB" id="181459at2"/>
<keyword evidence="8" id="KW-1185">Reference proteome</keyword>
<keyword evidence="4" id="KW-1133">Transmembrane helix</keyword>
<dbReference type="GO" id="GO:0005886">
    <property type="term" value="C:plasma membrane"/>
    <property type="evidence" value="ECO:0007669"/>
    <property type="project" value="UniProtKB-SubCell"/>
</dbReference>
<evidence type="ECO:0000256" key="5">
    <source>
        <dbReference type="ARBA" id="ARBA00023136"/>
    </source>
</evidence>
<keyword evidence="5" id="KW-0472">Membrane</keyword>
<dbReference type="GO" id="GO:0055091">
    <property type="term" value="P:phospholipid homeostasis"/>
    <property type="evidence" value="ECO:0007669"/>
    <property type="project" value="TreeGrafter"/>
</dbReference>
<dbReference type="Pfam" id="PF09924">
    <property type="entry name" value="LPG_synthase_C"/>
    <property type="match status" value="1"/>
</dbReference>
<dbReference type="Proteomes" id="UP000323917">
    <property type="component" value="Chromosome"/>
</dbReference>
<keyword evidence="7" id="KW-0012">Acyltransferase</keyword>
<name>A0A5B9QKS3_9BACT</name>
<evidence type="ECO:0000256" key="1">
    <source>
        <dbReference type="ARBA" id="ARBA00004651"/>
    </source>
</evidence>
<dbReference type="EMBL" id="CP042913">
    <property type="protein sequence ID" value="QEG37636.1"/>
    <property type="molecule type" value="Genomic_DNA"/>
</dbReference>
<evidence type="ECO:0000256" key="2">
    <source>
        <dbReference type="ARBA" id="ARBA00022475"/>
    </source>
</evidence>
<reference evidence="7 8" key="1">
    <citation type="submission" date="2019-08" db="EMBL/GenBank/DDBJ databases">
        <title>Deep-cultivation of Planctomycetes and their phenomic and genomic characterization uncovers novel biology.</title>
        <authorList>
            <person name="Wiegand S."/>
            <person name="Jogler M."/>
            <person name="Boedeker C."/>
            <person name="Pinto D."/>
            <person name="Vollmers J."/>
            <person name="Rivas-Marin E."/>
            <person name="Kohn T."/>
            <person name="Peeters S.H."/>
            <person name="Heuer A."/>
            <person name="Rast P."/>
            <person name="Oberbeckmann S."/>
            <person name="Bunk B."/>
            <person name="Jeske O."/>
            <person name="Meyerdierks A."/>
            <person name="Storesund J.E."/>
            <person name="Kallscheuer N."/>
            <person name="Luecker S."/>
            <person name="Lage O.M."/>
            <person name="Pohl T."/>
            <person name="Merkel B.J."/>
            <person name="Hornburger P."/>
            <person name="Mueller R.-W."/>
            <person name="Bruemmer F."/>
            <person name="Labrenz M."/>
            <person name="Spormann A.M."/>
            <person name="Op den Camp H."/>
            <person name="Overmann J."/>
            <person name="Amann R."/>
            <person name="Jetten M.S.M."/>
            <person name="Mascher T."/>
            <person name="Medema M.H."/>
            <person name="Devos D.P."/>
            <person name="Kaster A.-K."/>
            <person name="Ovreas L."/>
            <person name="Rohde M."/>
            <person name="Galperin M.Y."/>
            <person name="Jogler C."/>
        </authorList>
    </citation>
    <scope>NUCLEOTIDE SEQUENCE [LARGE SCALE GENOMIC DNA]</scope>
    <source>
        <strain evidence="7 8">Pr1d</strain>
    </source>
</reference>
<dbReference type="PANTHER" id="PTHR34697:SF2">
    <property type="entry name" value="PHOSPHATIDYLGLYCEROL LYSYLTRANSFERASE"/>
    <property type="match status" value="1"/>
</dbReference>
<evidence type="ECO:0000313" key="8">
    <source>
        <dbReference type="Proteomes" id="UP000323917"/>
    </source>
</evidence>
<dbReference type="KEGG" id="bgok:Pr1d_49820"/>
<sequence length="334" mass="38132">MPPAVPPIALDAPDRRLQLVRQFGSFTQAYSTAVQPGLEYFWHGEAYLAFRRKWGIACVLADPVGAPELHAPLLSAFTKEFPRNCFWQISKGTAILLQERGFWINEMGCDTRLDLASYSFAGKKKERLRHATNWLAKHSYEIREGTFASDVSVSEIRELSARWQAERRTTRDVYFFNRPIVYADEIDVRKFFLFSPAGDPEAFIFFDPICQAGEVVGYSPAIKRRLPEAPLRAEEGIMKVAIEQFQSEGVECVMLGLSPMAAITDGEFRANPLLHFSWSRALNAWWINRYFYNLAGHADFKRRFAGQEEQTYYSSKCLFNDVRIIASLRLAGAL</sequence>
<dbReference type="AlphaFoldDB" id="A0A5B9QKS3"/>